<evidence type="ECO:0000313" key="1">
    <source>
        <dbReference type="EMBL" id="AXQ68446.1"/>
    </source>
</evidence>
<evidence type="ECO:0000313" key="2">
    <source>
        <dbReference type="Proteomes" id="UP000258997"/>
    </source>
</evidence>
<dbReference type="Proteomes" id="UP000258997">
    <property type="component" value="Segment"/>
</dbReference>
<sequence>MCHLAHTQGCRECPFKRAAAPGWLGADTPEGFLRATMSGSVQMPCHMTVDYEADDWREQAADAPFCAGALIFLKNICNLPHDPVIVAARAQVEPNREDYFARPDEFLAHHGG</sequence>
<accession>A0A385E9P1</accession>
<name>A0A385E9P1_9CAUD</name>
<dbReference type="EMBL" id="MH588544">
    <property type="protein sequence ID" value="AXQ68446.1"/>
    <property type="molecule type" value="Genomic_DNA"/>
</dbReference>
<reference evidence="1 2" key="1">
    <citation type="submission" date="2018-07" db="EMBL/GenBank/DDBJ databases">
        <title>Giant CbK-like Caulobacter bacteriophages have genetically divergent genomes.</title>
        <authorList>
            <person name="Wilson K.M."/>
            <person name="Ely B."/>
        </authorList>
    </citation>
    <scope>NUCLEOTIDE SEQUENCE [LARGE SCALE GENOMIC DNA]</scope>
</reference>
<protein>
    <submittedName>
        <fullName evidence="1">Uncharacterized protein</fullName>
    </submittedName>
</protein>
<organism evidence="1 2">
    <name type="scientific">Caulobacter phage CcrBL10</name>
    <dbReference type="NCBI Taxonomy" id="2283269"/>
    <lineage>
        <taxon>Viruses</taxon>
        <taxon>Duplodnaviria</taxon>
        <taxon>Heunggongvirae</taxon>
        <taxon>Uroviricota</taxon>
        <taxon>Caudoviricetes</taxon>
        <taxon>Jeanschmidtviridae</taxon>
        <taxon>Poindextervirus</taxon>
        <taxon>Poindextervirus BL10</taxon>
    </lineage>
</organism>
<proteinExistence type="predicted"/>
<keyword evidence="2" id="KW-1185">Reference proteome</keyword>
<gene>
    <name evidence="1" type="ORF">CcrBL10_gp242</name>
</gene>